<dbReference type="InterPro" id="IPR011250">
    <property type="entry name" value="OMP/PagP_B-barrel"/>
</dbReference>
<evidence type="ECO:0000256" key="1">
    <source>
        <dbReference type="ARBA" id="ARBA00022729"/>
    </source>
</evidence>
<dbReference type="InterPro" id="IPR027385">
    <property type="entry name" value="Beta-barrel_OMP"/>
</dbReference>
<keyword evidence="1 2" id="KW-0732">Signal</keyword>
<organism evidence="4 5">
    <name type="scientific">Lysobacter stagni</name>
    <dbReference type="NCBI Taxonomy" id="3045172"/>
    <lineage>
        <taxon>Bacteria</taxon>
        <taxon>Pseudomonadati</taxon>
        <taxon>Pseudomonadota</taxon>
        <taxon>Gammaproteobacteria</taxon>
        <taxon>Lysobacterales</taxon>
        <taxon>Lysobacteraceae</taxon>
        <taxon>Lysobacter</taxon>
    </lineage>
</organism>
<evidence type="ECO:0000256" key="2">
    <source>
        <dbReference type="SAM" id="SignalP"/>
    </source>
</evidence>
<evidence type="ECO:0000313" key="5">
    <source>
        <dbReference type="Proteomes" id="UP001321580"/>
    </source>
</evidence>
<dbReference type="Gene3D" id="2.40.160.20">
    <property type="match status" value="1"/>
</dbReference>
<evidence type="ECO:0000313" key="4">
    <source>
        <dbReference type="EMBL" id="MDI9238199.1"/>
    </source>
</evidence>
<dbReference type="Pfam" id="PF13505">
    <property type="entry name" value="OMP_b-brl"/>
    <property type="match status" value="1"/>
</dbReference>
<comment type="caution">
    <text evidence="4">The sequence shown here is derived from an EMBL/GenBank/DDBJ whole genome shotgun (WGS) entry which is preliminary data.</text>
</comment>
<reference evidence="4 5" key="1">
    <citation type="submission" date="2023-05" db="EMBL/GenBank/DDBJ databases">
        <title>Lysobacter sp. strain LF1 Genome sequencing and assembly.</title>
        <authorList>
            <person name="Jung Y."/>
        </authorList>
    </citation>
    <scope>NUCLEOTIDE SEQUENCE [LARGE SCALE GENOMIC DNA]</scope>
    <source>
        <strain evidence="4 5">LF1</strain>
    </source>
</reference>
<dbReference type="EMBL" id="JASGBI010000001">
    <property type="protein sequence ID" value="MDI9238199.1"/>
    <property type="molecule type" value="Genomic_DNA"/>
</dbReference>
<dbReference type="SUPFAM" id="SSF56925">
    <property type="entry name" value="OMPA-like"/>
    <property type="match status" value="1"/>
</dbReference>
<feature type="signal peptide" evidence="2">
    <location>
        <begin position="1"/>
        <end position="17"/>
    </location>
</feature>
<accession>A0ABT6XDI2</accession>
<feature type="domain" description="Outer membrane protein beta-barrel" evidence="3">
    <location>
        <begin position="2"/>
        <end position="211"/>
    </location>
</feature>
<feature type="chain" id="PRO_5045093873" evidence="2">
    <location>
        <begin position="18"/>
        <end position="211"/>
    </location>
</feature>
<dbReference type="RefSeq" id="WP_283211681.1">
    <property type="nucleotide sequence ID" value="NZ_JASGBI010000001.1"/>
</dbReference>
<name>A0ABT6XDI2_9GAMM</name>
<protein>
    <submittedName>
        <fullName evidence="4">Porin family protein</fullName>
    </submittedName>
</protein>
<evidence type="ECO:0000259" key="3">
    <source>
        <dbReference type="Pfam" id="PF13505"/>
    </source>
</evidence>
<dbReference type="Proteomes" id="UP001321580">
    <property type="component" value="Unassembled WGS sequence"/>
</dbReference>
<sequence>MALLAIACGVAAPAAQANGNFFVAGQAGQATYEDSGLSEDKANTSALSLGYRWQAGSIVQIGLEAGGGKVDEISEGFSYSGDVYSEEARVGFDVRYAHLGANARFSFGPNSRWFAIGRAGYMAYEQNLNASYRFTYNDPFLSQFNGSESVSESEDGGGAYFGAGIGVDVTPNFNVNVMFNGYAYSPMDENGELEDDSSTANTTTLGLELRF</sequence>
<gene>
    <name evidence="4" type="ORF">QLQ15_04655</name>
</gene>
<proteinExistence type="predicted"/>
<keyword evidence="5" id="KW-1185">Reference proteome</keyword>